<organism evidence="3 4">
    <name type="scientific">Paractinoplanes deccanensis</name>
    <dbReference type="NCBI Taxonomy" id="113561"/>
    <lineage>
        <taxon>Bacteria</taxon>
        <taxon>Bacillati</taxon>
        <taxon>Actinomycetota</taxon>
        <taxon>Actinomycetes</taxon>
        <taxon>Micromonosporales</taxon>
        <taxon>Micromonosporaceae</taxon>
        <taxon>Paractinoplanes</taxon>
    </lineage>
</organism>
<evidence type="ECO:0000256" key="1">
    <source>
        <dbReference type="SAM" id="MobiDB-lite"/>
    </source>
</evidence>
<feature type="transmembrane region" description="Helical" evidence="2">
    <location>
        <begin position="135"/>
        <end position="159"/>
    </location>
</feature>
<name>A0ABQ3YFP8_9ACTN</name>
<feature type="transmembrane region" description="Helical" evidence="2">
    <location>
        <begin position="280"/>
        <end position="299"/>
    </location>
</feature>
<evidence type="ECO:0000313" key="4">
    <source>
        <dbReference type="Proteomes" id="UP000609879"/>
    </source>
</evidence>
<sequence>MSTTPPDDPDPSAVPPGQFPPPPRYPVPPGYQPLTGPPEPPPYAPPPPGYQGPWTAGARATFHAGPADPLVSADYNGWWQRTVALLTAAWRPMALVQLIGAAPLLVLAVIFGVGFTPAGFADSWDSDDVATALAVLLPIVLAAILLSLLVQLATLDVAVQHATGRPVSIAAALRTGLRRLPALAGWGLLGGLVVLVGFLLCVLPAFYVGAALATLPVIVLVERGAAIGRAFRLFHGDFGSSIARVATLAAVQIALAVIEGISGFITALDPTGITGGVTSVASALVSGVVVAPFLLTTYADMRARVEPFRTADLA</sequence>
<evidence type="ECO:0000256" key="2">
    <source>
        <dbReference type="SAM" id="Phobius"/>
    </source>
</evidence>
<evidence type="ECO:0008006" key="5">
    <source>
        <dbReference type="Google" id="ProtNLM"/>
    </source>
</evidence>
<evidence type="ECO:0000313" key="3">
    <source>
        <dbReference type="EMBL" id="GID78730.1"/>
    </source>
</evidence>
<dbReference type="RefSeq" id="WP_203773931.1">
    <property type="nucleotide sequence ID" value="NZ_BAAABO010000027.1"/>
</dbReference>
<feature type="transmembrane region" description="Helical" evidence="2">
    <location>
        <begin position="245"/>
        <end position="268"/>
    </location>
</feature>
<keyword evidence="4" id="KW-1185">Reference proteome</keyword>
<feature type="region of interest" description="Disordered" evidence="1">
    <location>
        <begin position="1"/>
        <end position="57"/>
    </location>
</feature>
<keyword evidence="2" id="KW-1133">Transmembrane helix</keyword>
<feature type="transmembrane region" description="Helical" evidence="2">
    <location>
        <begin position="206"/>
        <end position="225"/>
    </location>
</feature>
<protein>
    <recommendedName>
        <fullName evidence="5">Glycerophosphoryl diester phosphodiesterase membrane domain-containing protein</fullName>
    </recommendedName>
</protein>
<dbReference type="EMBL" id="BOMI01000148">
    <property type="protein sequence ID" value="GID78730.1"/>
    <property type="molecule type" value="Genomic_DNA"/>
</dbReference>
<keyword evidence="2" id="KW-0812">Transmembrane</keyword>
<feature type="transmembrane region" description="Helical" evidence="2">
    <location>
        <begin position="180"/>
        <end position="200"/>
    </location>
</feature>
<gene>
    <name evidence="3" type="ORF">Ade02nite_73710</name>
</gene>
<accession>A0ABQ3YFP8</accession>
<feature type="compositionally biased region" description="Pro residues" evidence="1">
    <location>
        <begin position="12"/>
        <end position="50"/>
    </location>
</feature>
<dbReference type="Proteomes" id="UP000609879">
    <property type="component" value="Unassembled WGS sequence"/>
</dbReference>
<reference evidence="3 4" key="1">
    <citation type="submission" date="2021-01" db="EMBL/GenBank/DDBJ databases">
        <title>Whole genome shotgun sequence of Actinoplanes deccanensis NBRC 13994.</title>
        <authorList>
            <person name="Komaki H."/>
            <person name="Tamura T."/>
        </authorList>
    </citation>
    <scope>NUCLEOTIDE SEQUENCE [LARGE SCALE GENOMIC DNA]</scope>
    <source>
        <strain evidence="3 4">NBRC 13994</strain>
    </source>
</reference>
<comment type="caution">
    <text evidence="3">The sequence shown here is derived from an EMBL/GenBank/DDBJ whole genome shotgun (WGS) entry which is preliminary data.</text>
</comment>
<feature type="transmembrane region" description="Helical" evidence="2">
    <location>
        <begin position="94"/>
        <end position="115"/>
    </location>
</feature>
<proteinExistence type="predicted"/>
<keyword evidence="2" id="KW-0472">Membrane</keyword>